<evidence type="ECO:0000313" key="3">
    <source>
        <dbReference type="Proteomes" id="UP000003477"/>
    </source>
</evidence>
<dbReference type="Proteomes" id="UP000003477">
    <property type="component" value="Unassembled WGS sequence"/>
</dbReference>
<evidence type="ECO:0000313" key="2">
    <source>
        <dbReference type="EMBL" id="EHJ09723.1"/>
    </source>
</evidence>
<feature type="compositionally biased region" description="Polar residues" evidence="1">
    <location>
        <begin position="1"/>
        <end position="12"/>
    </location>
</feature>
<evidence type="ECO:0000256" key="1">
    <source>
        <dbReference type="SAM" id="MobiDB-lite"/>
    </source>
</evidence>
<sequence length="29" mass="3172">MKNLKSVTSSPPHQAYGWGFKPTTNADHA</sequence>
<feature type="non-terminal residue" evidence="2">
    <location>
        <position position="29"/>
    </location>
</feature>
<feature type="region of interest" description="Disordered" evidence="1">
    <location>
        <begin position="1"/>
        <end position="29"/>
    </location>
</feature>
<dbReference type="EMBL" id="AESD01000862">
    <property type="protein sequence ID" value="EHJ09723.1"/>
    <property type="molecule type" value="Genomic_DNA"/>
</dbReference>
<accession>G5JDK9</accession>
<reference evidence="2 3" key="1">
    <citation type="journal article" date="2011" name="Front. Microbiol.">
        <title>Two Strains of Crocosphaera watsonii with Highly Conserved Genomes are Distinguished by Strain-Specific Features.</title>
        <authorList>
            <person name="Bench S.R."/>
            <person name="Ilikchyan I.N."/>
            <person name="Tripp H.J."/>
            <person name="Zehr J.P."/>
        </authorList>
    </citation>
    <scope>NUCLEOTIDE SEQUENCE [LARGE SCALE GENOMIC DNA]</scope>
    <source>
        <strain evidence="2 3">WH 0003</strain>
    </source>
</reference>
<gene>
    <name evidence="2" type="ORF">CWATWH0003_5501t5</name>
</gene>
<name>G5JDK9_CROWT</name>
<protein>
    <submittedName>
        <fullName evidence="2">Uncharacterized protein</fullName>
    </submittedName>
</protein>
<comment type="caution">
    <text evidence="2">The sequence shown here is derived from an EMBL/GenBank/DDBJ whole genome shotgun (WGS) entry which is preliminary data.</text>
</comment>
<dbReference type="AlphaFoldDB" id="G5JDK9"/>
<proteinExistence type="predicted"/>
<organism evidence="2 3">
    <name type="scientific">Crocosphaera watsonii WH 0003</name>
    <dbReference type="NCBI Taxonomy" id="423471"/>
    <lineage>
        <taxon>Bacteria</taxon>
        <taxon>Bacillati</taxon>
        <taxon>Cyanobacteriota</taxon>
        <taxon>Cyanophyceae</taxon>
        <taxon>Oscillatoriophycideae</taxon>
        <taxon>Chroococcales</taxon>
        <taxon>Aphanothecaceae</taxon>
        <taxon>Crocosphaera</taxon>
    </lineage>
</organism>